<dbReference type="RefSeq" id="WP_183249682.1">
    <property type="nucleotide sequence ID" value="NZ_JACHES010000010.1"/>
</dbReference>
<dbReference type="NCBIfam" id="TIGR00382">
    <property type="entry name" value="clpX"/>
    <property type="match status" value="1"/>
</dbReference>
<evidence type="ECO:0000256" key="2">
    <source>
        <dbReference type="ARBA" id="ARBA00022741"/>
    </source>
</evidence>
<dbReference type="InterPro" id="IPR038366">
    <property type="entry name" value="Znf_CppX_C4_sf"/>
</dbReference>
<feature type="binding site" evidence="6 7">
    <location>
        <position position="16"/>
    </location>
    <ligand>
        <name>Zn(2+)</name>
        <dbReference type="ChEBI" id="CHEBI:29105"/>
    </ligand>
</feature>
<dbReference type="Gene3D" id="3.40.50.300">
    <property type="entry name" value="P-loop containing nucleotide triphosphate hydrolases"/>
    <property type="match status" value="1"/>
</dbReference>
<dbReference type="HAMAP" id="MF_00175">
    <property type="entry name" value="ClpX"/>
    <property type="match status" value="1"/>
</dbReference>
<keyword evidence="9" id="KW-0645">Protease</keyword>
<dbReference type="GO" id="GO:0016887">
    <property type="term" value="F:ATP hydrolysis activity"/>
    <property type="evidence" value="ECO:0007669"/>
    <property type="project" value="InterPro"/>
</dbReference>
<evidence type="ECO:0000313" key="9">
    <source>
        <dbReference type="EMBL" id="MBB6177456.1"/>
    </source>
</evidence>
<evidence type="ECO:0000256" key="6">
    <source>
        <dbReference type="HAMAP-Rule" id="MF_00175"/>
    </source>
</evidence>
<dbReference type="GO" id="GO:0051301">
    <property type="term" value="P:cell division"/>
    <property type="evidence" value="ECO:0007669"/>
    <property type="project" value="TreeGrafter"/>
</dbReference>
<reference evidence="9 10" key="1">
    <citation type="submission" date="2020-08" db="EMBL/GenBank/DDBJ databases">
        <title>Genomic Encyclopedia of Type Strains, Phase IV (KMG-IV): sequencing the most valuable type-strain genomes for metagenomic binning, comparative biology and taxonomic classification.</title>
        <authorList>
            <person name="Goeker M."/>
        </authorList>
    </citation>
    <scope>NUCLEOTIDE SEQUENCE [LARGE SCALE GENOMIC DNA]</scope>
    <source>
        <strain evidence="9 10">DSM 23211</strain>
    </source>
</reference>
<evidence type="ECO:0000259" key="8">
    <source>
        <dbReference type="PROSITE" id="PS51902"/>
    </source>
</evidence>
<comment type="subunit">
    <text evidence="6">Component of the ClpX-ClpP complex. Forms a hexameric ring that, in the presence of ATP, binds to fourteen ClpP subunits assembled into a disk-like structure with a central cavity, resembling the structure of eukaryotic proteasomes.</text>
</comment>
<keyword evidence="10" id="KW-1185">Reference proteome</keyword>
<dbReference type="InterPro" id="IPR046425">
    <property type="entry name" value="ClpX_bact"/>
</dbReference>
<evidence type="ECO:0000256" key="3">
    <source>
        <dbReference type="ARBA" id="ARBA00022833"/>
    </source>
</evidence>
<dbReference type="GO" id="GO:0008233">
    <property type="term" value="F:peptidase activity"/>
    <property type="evidence" value="ECO:0007669"/>
    <property type="project" value="UniProtKB-KW"/>
</dbReference>
<feature type="binding site" evidence="6 7">
    <location>
        <position position="13"/>
    </location>
    <ligand>
        <name>Zn(2+)</name>
        <dbReference type="ChEBI" id="CHEBI:29105"/>
    </ligand>
</feature>
<dbReference type="SUPFAM" id="SSF52540">
    <property type="entry name" value="P-loop containing nucleoside triphosphate hydrolases"/>
    <property type="match status" value="1"/>
</dbReference>
<dbReference type="Pfam" id="PF06689">
    <property type="entry name" value="zf-C4_ClpX"/>
    <property type="match status" value="1"/>
</dbReference>
<dbReference type="InterPro" id="IPR059188">
    <property type="entry name" value="Znf_CLPX-like"/>
</dbReference>
<dbReference type="SMART" id="SM01086">
    <property type="entry name" value="ClpB_D2-small"/>
    <property type="match status" value="1"/>
</dbReference>
<name>A0A7X0DB25_9BACL</name>
<dbReference type="EMBL" id="JACHES010000010">
    <property type="protein sequence ID" value="MBB6177456.1"/>
    <property type="molecule type" value="Genomic_DNA"/>
</dbReference>
<keyword evidence="3 6" id="KW-0862">Zinc</keyword>
<dbReference type="Pfam" id="PF10431">
    <property type="entry name" value="ClpB_D2-small"/>
    <property type="match status" value="1"/>
</dbReference>
<dbReference type="CDD" id="cd19497">
    <property type="entry name" value="RecA-like_ClpX"/>
    <property type="match status" value="1"/>
</dbReference>
<comment type="function">
    <text evidence="6">ATP-dependent specificity component of the Clp protease. It directs the protease to specific substrates. Can perform chaperone functions in the absence of ClpP.</text>
</comment>
<keyword evidence="9" id="KW-0378">Hydrolase</keyword>
<dbReference type="PANTHER" id="PTHR48102:SF7">
    <property type="entry name" value="ATP-DEPENDENT CLP PROTEASE ATP-BINDING SUBUNIT CLPX-LIKE, MITOCHONDRIAL"/>
    <property type="match status" value="1"/>
</dbReference>
<proteinExistence type="inferred from homology"/>
<dbReference type="GO" id="GO:0051603">
    <property type="term" value="P:proteolysis involved in protein catabolic process"/>
    <property type="evidence" value="ECO:0007669"/>
    <property type="project" value="TreeGrafter"/>
</dbReference>
<dbReference type="FunFam" id="3.40.50.300:FF:000005">
    <property type="entry name" value="ATP-dependent Clp protease ATP-binding subunit ClpX"/>
    <property type="match status" value="1"/>
</dbReference>
<keyword evidence="4 6" id="KW-0067">ATP-binding</keyword>
<accession>A0A7X0DB25</accession>
<dbReference type="Gene3D" id="1.10.8.60">
    <property type="match status" value="1"/>
</dbReference>
<dbReference type="SUPFAM" id="SSF57716">
    <property type="entry name" value="Glucocorticoid receptor-like (DNA-binding domain)"/>
    <property type="match status" value="1"/>
</dbReference>
<dbReference type="GO" id="GO:0008270">
    <property type="term" value="F:zinc ion binding"/>
    <property type="evidence" value="ECO:0007669"/>
    <property type="project" value="UniProtKB-UniRule"/>
</dbReference>
<dbReference type="InterPro" id="IPR050052">
    <property type="entry name" value="ATP-dep_Clp_protease_ClpX"/>
</dbReference>
<dbReference type="InterPro" id="IPR003959">
    <property type="entry name" value="ATPase_AAA_core"/>
</dbReference>
<keyword evidence="1 6" id="KW-0479">Metal-binding</keyword>
<dbReference type="GO" id="GO:0140662">
    <property type="term" value="F:ATP-dependent protein folding chaperone"/>
    <property type="evidence" value="ECO:0007669"/>
    <property type="project" value="InterPro"/>
</dbReference>
<evidence type="ECO:0000256" key="7">
    <source>
        <dbReference type="PROSITE-ProRule" id="PRU01250"/>
    </source>
</evidence>
<feature type="binding site" evidence="6">
    <location>
        <begin position="117"/>
        <end position="124"/>
    </location>
    <ligand>
        <name>ATP</name>
        <dbReference type="ChEBI" id="CHEBI:30616"/>
    </ligand>
</feature>
<dbReference type="Proteomes" id="UP000523528">
    <property type="component" value="Unassembled WGS sequence"/>
</dbReference>
<dbReference type="FunFam" id="1.10.8.60:FF:000002">
    <property type="entry name" value="ATP-dependent Clp protease ATP-binding subunit ClpX"/>
    <property type="match status" value="1"/>
</dbReference>
<evidence type="ECO:0000313" key="10">
    <source>
        <dbReference type="Proteomes" id="UP000523528"/>
    </source>
</evidence>
<evidence type="ECO:0000256" key="1">
    <source>
        <dbReference type="ARBA" id="ARBA00022723"/>
    </source>
</evidence>
<dbReference type="InterPro" id="IPR004487">
    <property type="entry name" value="Clp_protease_ATP-bd_su_ClpX"/>
</dbReference>
<dbReference type="InterPro" id="IPR010603">
    <property type="entry name" value="Znf_CppX_C4"/>
</dbReference>
<dbReference type="InterPro" id="IPR027417">
    <property type="entry name" value="P-loop_NTPase"/>
</dbReference>
<dbReference type="InterPro" id="IPR019489">
    <property type="entry name" value="Clp_ATPase_C"/>
</dbReference>
<dbReference type="AlphaFoldDB" id="A0A7X0DB25"/>
<sequence length="420" mass="46742">MFKFNDEKGQLKCSFCGKTQEQVRKLVAGPGVYICDECIELCTEIVQEELGSEEEVEFKDVPKPKEIRDILDEYVIGQDEAKKALSVAVYNHYKRINSNSKIDDVELAKSNILMIGPTGSGKTLLAQTLARILNVPFAIADATSLTEAGYVGEDVENILLKLIQAADYDIERAEKGIIYIDEIDKIARKSENPSITRDVSGEGVQQALLKILEGTIASVPPQGGRKHPHQEFIQIDTTNILFICGGAFDGLEPIIKRRLGKKVIGFSSDVQAEVEEKDLLSKVLPEDLLKFGLIPEFVGRLPVITSLQPLDEDALVDILVKPKNALVKQYQKMLELDDVELEFEEEALREIAKRAIERKTGARGLRSIIEGIMLDVMFELPSREDVQKCVITAETVRGEKAPLLILQDGTIVEYERKTSA</sequence>
<comment type="caution">
    <text evidence="9">The sequence shown here is derived from an EMBL/GenBank/DDBJ whole genome shotgun (WGS) entry which is preliminary data.</text>
</comment>
<keyword evidence="2 6" id="KW-0547">Nucleotide-binding</keyword>
<dbReference type="GO" id="GO:0046983">
    <property type="term" value="F:protein dimerization activity"/>
    <property type="evidence" value="ECO:0007669"/>
    <property type="project" value="UniProtKB-UniRule"/>
</dbReference>
<dbReference type="SMART" id="SM00382">
    <property type="entry name" value="AAA"/>
    <property type="match status" value="1"/>
</dbReference>
<feature type="binding site" evidence="6 7">
    <location>
        <position position="38"/>
    </location>
    <ligand>
        <name>Zn(2+)</name>
        <dbReference type="ChEBI" id="CHEBI:29105"/>
    </ligand>
</feature>
<gene>
    <name evidence="6" type="primary">clpX</name>
    <name evidence="9" type="ORF">HNQ82_002290</name>
</gene>
<dbReference type="PANTHER" id="PTHR48102">
    <property type="entry name" value="ATP-DEPENDENT CLP PROTEASE ATP-BINDING SUBUNIT CLPX-LIKE, MITOCHONDRIAL-RELATED"/>
    <property type="match status" value="1"/>
</dbReference>
<evidence type="ECO:0000256" key="5">
    <source>
        <dbReference type="ARBA" id="ARBA00023186"/>
    </source>
</evidence>
<feature type="binding site" evidence="6 7">
    <location>
        <position position="35"/>
    </location>
    <ligand>
        <name>Zn(2+)</name>
        <dbReference type="ChEBI" id="CHEBI:29105"/>
    </ligand>
</feature>
<dbReference type="NCBIfam" id="NF003745">
    <property type="entry name" value="PRK05342.1"/>
    <property type="match status" value="1"/>
</dbReference>
<dbReference type="Pfam" id="PF07724">
    <property type="entry name" value="AAA_2"/>
    <property type="match status" value="1"/>
</dbReference>
<dbReference type="SMART" id="SM00994">
    <property type="entry name" value="zf-C4_ClpX"/>
    <property type="match status" value="1"/>
</dbReference>
<dbReference type="GO" id="GO:0009376">
    <property type="term" value="C:HslUV protease complex"/>
    <property type="evidence" value="ECO:0007669"/>
    <property type="project" value="TreeGrafter"/>
</dbReference>
<dbReference type="GO" id="GO:0005524">
    <property type="term" value="F:ATP binding"/>
    <property type="evidence" value="ECO:0007669"/>
    <property type="project" value="UniProtKB-UniRule"/>
</dbReference>
<keyword evidence="5 6" id="KW-0143">Chaperone</keyword>
<dbReference type="PROSITE" id="PS51902">
    <property type="entry name" value="CLPX_ZB"/>
    <property type="match status" value="1"/>
</dbReference>
<feature type="domain" description="ClpX-type ZB" evidence="8">
    <location>
        <begin position="1"/>
        <end position="54"/>
    </location>
</feature>
<protein>
    <recommendedName>
        <fullName evidence="6">ATP-dependent Clp protease ATP-binding subunit ClpX</fullName>
    </recommendedName>
</protein>
<dbReference type="InterPro" id="IPR003593">
    <property type="entry name" value="AAA+_ATPase"/>
</dbReference>
<dbReference type="GO" id="GO:0051082">
    <property type="term" value="F:unfolded protein binding"/>
    <property type="evidence" value="ECO:0007669"/>
    <property type="project" value="UniProtKB-UniRule"/>
</dbReference>
<comment type="similarity">
    <text evidence="6 7">Belongs to the ClpX chaperone family.</text>
</comment>
<dbReference type="Gene3D" id="6.20.220.10">
    <property type="entry name" value="ClpX chaperone, C4-type zinc finger domain"/>
    <property type="match status" value="1"/>
</dbReference>
<evidence type="ECO:0000256" key="4">
    <source>
        <dbReference type="ARBA" id="ARBA00022840"/>
    </source>
</evidence>
<organism evidence="9 10">
    <name type="scientific">Anoxybacillus tengchongensis</name>
    <dbReference type="NCBI Taxonomy" id="576944"/>
    <lineage>
        <taxon>Bacteria</taxon>
        <taxon>Bacillati</taxon>
        <taxon>Bacillota</taxon>
        <taxon>Bacilli</taxon>
        <taxon>Bacillales</taxon>
        <taxon>Anoxybacillaceae</taxon>
        <taxon>Anoxybacillus</taxon>
    </lineage>
</organism>